<dbReference type="EMBL" id="MW030607">
    <property type="protein sequence ID" value="QPI16817.1"/>
    <property type="molecule type" value="Genomic_DNA"/>
</dbReference>
<evidence type="ECO:0000259" key="3">
    <source>
        <dbReference type="Pfam" id="PF01712"/>
    </source>
</evidence>
<dbReference type="InterPro" id="IPR027417">
    <property type="entry name" value="P-loop_NTPase"/>
</dbReference>
<accession>A0A7S9SUX9</accession>
<dbReference type="SUPFAM" id="SSF52540">
    <property type="entry name" value="P-loop containing nucleoside triphosphate hydrolases"/>
    <property type="match status" value="1"/>
</dbReference>
<evidence type="ECO:0000256" key="1">
    <source>
        <dbReference type="PIRSR" id="PIRSR000705-1"/>
    </source>
</evidence>
<evidence type="ECO:0000313" key="4">
    <source>
        <dbReference type="EMBL" id="QPI16817.1"/>
    </source>
</evidence>
<dbReference type="InterPro" id="IPR031314">
    <property type="entry name" value="DNK_dom"/>
</dbReference>
<feature type="binding site" evidence="2">
    <location>
        <begin position="133"/>
        <end position="137"/>
    </location>
    <ligand>
        <name>ATP</name>
        <dbReference type="ChEBI" id="CHEBI:30616"/>
    </ligand>
</feature>
<organism evidence="4">
    <name type="scientific">Virus NIOZ-UU159</name>
    <dbReference type="NCBI Taxonomy" id="2763270"/>
    <lineage>
        <taxon>Viruses</taxon>
    </lineage>
</organism>
<dbReference type="PIRSF" id="PIRSF000705">
    <property type="entry name" value="DNK"/>
    <property type="match status" value="1"/>
</dbReference>
<protein>
    <submittedName>
        <fullName evidence="4">Thymidylate kinase</fullName>
    </submittedName>
</protein>
<proteinExistence type="predicted"/>
<dbReference type="PANTHER" id="PTHR10513:SF35">
    <property type="entry name" value="DEOXYADENOSINE KINASE"/>
    <property type="match status" value="1"/>
</dbReference>
<keyword evidence="4" id="KW-0418">Kinase</keyword>
<dbReference type="Gene3D" id="3.40.50.300">
    <property type="entry name" value="P-loop containing nucleotide triphosphate hydrolases"/>
    <property type="match status" value="1"/>
</dbReference>
<feature type="domain" description="Deoxynucleoside kinase" evidence="3">
    <location>
        <begin position="4"/>
        <end position="182"/>
    </location>
</feature>
<sequence length="204" mass="24488">MPIITIDGNIGCCKTSILNYFHKNYKTAIDIEPIESWTEYLKSMYDSDNSTYNFQIKVWIDRCWIQEKSNIIVLMERSPYFIKNVFVEKAFEDKTINENEYNNIHKLHKTTDELWQPNAYIYLRSDPEMCYNRIKKRGRESEKNIKLEYIKRIHQLHEEKYINAIKNNKNIIVIEAENKSITDICSEIISSNIYTEIVNQLYNY</sequence>
<keyword evidence="2" id="KW-0067">ATP-binding</keyword>
<feature type="active site" description="Proton acceptor" evidence="1">
    <location>
        <position position="76"/>
    </location>
</feature>
<dbReference type="InterPro" id="IPR050566">
    <property type="entry name" value="Deoxyribonucleoside_kinase"/>
</dbReference>
<dbReference type="Pfam" id="PF01712">
    <property type="entry name" value="dNK"/>
    <property type="match status" value="1"/>
</dbReference>
<dbReference type="InterPro" id="IPR002624">
    <property type="entry name" value="DCK/DGK"/>
</dbReference>
<keyword evidence="4" id="KW-0808">Transferase</keyword>
<dbReference type="GO" id="GO:0005524">
    <property type="term" value="F:ATP binding"/>
    <property type="evidence" value="ECO:0007669"/>
    <property type="project" value="UniProtKB-KW"/>
</dbReference>
<gene>
    <name evidence="4" type="ORF">NIOZUU159_00313</name>
</gene>
<name>A0A7S9SUX9_9VIRU</name>
<dbReference type="GO" id="GO:0019136">
    <property type="term" value="F:deoxynucleoside kinase activity"/>
    <property type="evidence" value="ECO:0007669"/>
    <property type="project" value="InterPro"/>
</dbReference>
<keyword evidence="2" id="KW-0547">Nucleotide-binding</keyword>
<feature type="binding site" evidence="2">
    <location>
        <begin position="8"/>
        <end position="16"/>
    </location>
    <ligand>
        <name>ATP</name>
        <dbReference type="ChEBI" id="CHEBI:30616"/>
    </ligand>
</feature>
<dbReference type="PANTHER" id="PTHR10513">
    <property type="entry name" value="DEOXYNUCLEOSIDE KINASE"/>
    <property type="match status" value="1"/>
</dbReference>
<evidence type="ECO:0000256" key="2">
    <source>
        <dbReference type="PIRSR" id="PIRSR000705-3"/>
    </source>
</evidence>
<reference evidence="4" key="1">
    <citation type="submission" date="2020-08" db="EMBL/GenBank/DDBJ databases">
        <title>Bridging the membrane lipid divide: bacteria of the FCB group superphylum have the potential to synthesize archaeal ether lipids.</title>
        <authorList>
            <person name="Villanueva L."/>
            <person name="von Meijenfeldt F.A.B."/>
            <person name="Westbye A.B."/>
            <person name="Yadav S."/>
            <person name="Hopmans E.C."/>
            <person name="Dutilh B.E."/>
            <person name="Sinninghe Damste J.S."/>
        </authorList>
    </citation>
    <scope>NUCLEOTIDE SEQUENCE</scope>
    <source>
        <strain evidence="4">NIOZ-UU159</strain>
    </source>
</reference>